<feature type="compositionally biased region" description="Polar residues" evidence="1">
    <location>
        <begin position="322"/>
        <end position="336"/>
    </location>
</feature>
<sequence length="529" mass="57123">MSPKPPVPDPNLNPFSPLSPDLPGKTMRIRDADEEVNRLLGLDTVQKRLVIYTRHQLLQTSKGSNRHNPPAGMEPLENWYGPPAKSNNVHVEDPAIASIGSPGGSTRRGGGFGEGFGYGGGIGSSNRGLGGRGGRNIGSDRDHGRMPRDPARRPNFPREEDTAEPAWMDDVAPNDPAIVDNSDPLVQFIPGEDMIAAHKRAMRARDVGTDWRGDGGNLPAFFGADPAIASSSVPSQPPIPGLKSKSFNAANYLKQTEDVSDEEQSVTHQVPPASNASAFSSRFQKFFSPPNEQASVVADIKPAEELKDDRTAKLMGMLSSKPAPSSEQVYTPSPSEQYRHLSSPLGASDGPPAHHLPSPHYHSPSHSPPPAPHANALLQQLYGNTQERQQQHSPDPLQLLNQAQRQGFPQRPAAHMSMPPQFARSPTHMYGQDELNSVDTYHTTSLNRQQHPHPFPNGPPQPSFLPPPPPPPFFPQGHPRPPPPGMPGYLVPNFPPAGQQGAPPRPYPPLGPAQQDMLATLFAGLGPRN</sequence>
<dbReference type="GeneID" id="28971594"/>
<organism evidence="2 3">
    <name type="scientific">Kwoniella dejecticola CBS 10117</name>
    <dbReference type="NCBI Taxonomy" id="1296121"/>
    <lineage>
        <taxon>Eukaryota</taxon>
        <taxon>Fungi</taxon>
        <taxon>Dikarya</taxon>
        <taxon>Basidiomycota</taxon>
        <taxon>Agaricomycotina</taxon>
        <taxon>Tremellomycetes</taxon>
        <taxon>Tremellales</taxon>
        <taxon>Cryptococcaceae</taxon>
        <taxon>Kwoniella</taxon>
    </lineage>
</organism>
<reference evidence="2" key="1">
    <citation type="submission" date="2013-07" db="EMBL/GenBank/DDBJ databases">
        <authorList>
            <consortium name="The Broad Institute Genome Sequencing Platform"/>
            <person name="Cuomo C."/>
            <person name="Litvintseva A."/>
            <person name="Chen Y."/>
            <person name="Heitman J."/>
            <person name="Sun S."/>
            <person name="Springer D."/>
            <person name="Dromer F."/>
            <person name="Young S.K."/>
            <person name="Zeng Q."/>
            <person name="Gargeya S."/>
            <person name="Fitzgerald M."/>
            <person name="Abouelleil A."/>
            <person name="Alvarado L."/>
            <person name="Berlin A.M."/>
            <person name="Chapman S.B."/>
            <person name="Dewar J."/>
            <person name="Goldberg J."/>
            <person name="Griggs A."/>
            <person name="Gujja S."/>
            <person name="Hansen M."/>
            <person name="Howarth C."/>
            <person name="Imamovic A."/>
            <person name="Larimer J."/>
            <person name="McCowan C."/>
            <person name="Murphy C."/>
            <person name="Pearson M."/>
            <person name="Priest M."/>
            <person name="Roberts A."/>
            <person name="Saif S."/>
            <person name="Shea T."/>
            <person name="Sykes S."/>
            <person name="Wortman J."/>
            <person name="Nusbaum C."/>
            <person name="Birren B."/>
        </authorList>
    </citation>
    <scope>NUCLEOTIDE SEQUENCE</scope>
    <source>
        <strain evidence="2">CBS 10117</strain>
    </source>
</reference>
<feature type="region of interest" description="Disordered" evidence="1">
    <location>
        <begin position="308"/>
        <end position="513"/>
    </location>
</feature>
<name>A0AAJ8KWX8_9TREE</name>
<feature type="region of interest" description="Disordered" evidence="1">
    <location>
        <begin position="1"/>
        <end position="26"/>
    </location>
</feature>
<keyword evidence="3" id="KW-1185">Reference proteome</keyword>
<evidence type="ECO:0000256" key="1">
    <source>
        <dbReference type="SAM" id="MobiDB-lite"/>
    </source>
</evidence>
<feature type="compositionally biased region" description="Basic and acidic residues" evidence="1">
    <location>
        <begin position="138"/>
        <end position="160"/>
    </location>
</feature>
<feature type="compositionally biased region" description="Pro residues" evidence="1">
    <location>
        <begin position="1"/>
        <end position="11"/>
    </location>
</feature>
<evidence type="ECO:0000313" key="2">
    <source>
        <dbReference type="EMBL" id="WWC65276.1"/>
    </source>
</evidence>
<feature type="compositionally biased region" description="Pro residues" evidence="1">
    <location>
        <begin position="453"/>
        <end position="486"/>
    </location>
</feature>
<protein>
    <submittedName>
        <fullName evidence="2">Uncharacterized protein</fullName>
    </submittedName>
</protein>
<dbReference type="Proteomes" id="UP000078595">
    <property type="component" value="Chromosome 10"/>
</dbReference>
<proteinExistence type="predicted"/>
<dbReference type="AlphaFoldDB" id="A0AAJ8KWX8"/>
<feature type="region of interest" description="Disordered" evidence="1">
    <location>
        <begin position="60"/>
        <end position="176"/>
    </location>
</feature>
<feature type="compositionally biased region" description="Low complexity" evidence="1">
    <location>
        <begin position="351"/>
        <end position="365"/>
    </location>
</feature>
<dbReference type="KEGG" id="kdj:28971594"/>
<gene>
    <name evidence="2" type="ORF">I303_107893</name>
</gene>
<feature type="compositionally biased region" description="Polar residues" evidence="1">
    <location>
        <begin position="381"/>
        <end position="407"/>
    </location>
</feature>
<dbReference type="RefSeq" id="XP_065825765.1">
    <property type="nucleotide sequence ID" value="XM_065969693.1"/>
</dbReference>
<reference evidence="2" key="2">
    <citation type="submission" date="2024-02" db="EMBL/GenBank/DDBJ databases">
        <title>Comparative genomics of Cryptococcus and Kwoniella reveals pathogenesis evolution and contrasting modes of karyotype evolution via chromosome fusion or intercentromeric recombination.</title>
        <authorList>
            <person name="Coelho M.A."/>
            <person name="David-Palma M."/>
            <person name="Shea T."/>
            <person name="Bowers K."/>
            <person name="McGinley-Smith S."/>
            <person name="Mohammad A.W."/>
            <person name="Gnirke A."/>
            <person name="Yurkov A.M."/>
            <person name="Nowrousian M."/>
            <person name="Sun S."/>
            <person name="Cuomo C.A."/>
            <person name="Heitman J."/>
        </authorList>
    </citation>
    <scope>NUCLEOTIDE SEQUENCE</scope>
    <source>
        <strain evidence="2">CBS 10117</strain>
    </source>
</reference>
<accession>A0AAJ8KWX8</accession>
<feature type="compositionally biased region" description="Gly residues" evidence="1">
    <location>
        <begin position="101"/>
        <end position="136"/>
    </location>
</feature>
<dbReference type="EMBL" id="CP144539">
    <property type="protein sequence ID" value="WWC65276.1"/>
    <property type="molecule type" value="Genomic_DNA"/>
</dbReference>
<feature type="compositionally biased region" description="Polar residues" evidence="1">
    <location>
        <begin position="434"/>
        <end position="448"/>
    </location>
</feature>
<evidence type="ECO:0000313" key="3">
    <source>
        <dbReference type="Proteomes" id="UP000078595"/>
    </source>
</evidence>